<dbReference type="InterPro" id="IPR006140">
    <property type="entry name" value="D-isomer_DH_NAD-bd"/>
</dbReference>
<evidence type="ECO:0000256" key="2">
    <source>
        <dbReference type="ARBA" id="ARBA00023027"/>
    </source>
</evidence>
<reference evidence="4 5" key="1">
    <citation type="submission" date="2016-06" db="EMBL/GenBank/DDBJ databases">
        <title>Complete genome sequences of Bordetella bronchialis and Bordetella flabilis.</title>
        <authorList>
            <person name="LiPuma J.J."/>
            <person name="Spilker T."/>
        </authorList>
    </citation>
    <scope>NUCLEOTIDE SEQUENCE [LARGE SCALE GENOMIC DNA]</scope>
    <source>
        <strain evidence="4 5">AU17976</strain>
    </source>
</reference>
<dbReference type="PANTHER" id="PTHR43333:SF1">
    <property type="entry name" value="D-ISOMER SPECIFIC 2-HYDROXYACID DEHYDROGENASE NAD-BINDING DOMAIN-CONTAINING PROTEIN"/>
    <property type="match status" value="1"/>
</dbReference>
<evidence type="ECO:0000313" key="5">
    <source>
        <dbReference type="Proteomes" id="UP000092213"/>
    </source>
</evidence>
<dbReference type="CDD" id="cd12164">
    <property type="entry name" value="GDH_like_2"/>
    <property type="match status" value="1"/>
</dbReference>
<name>A0A193FXG8_9BORD</name>
<dbReference type="STRING" id="463025.BAU08_14040"/>
<keyword evidence="2" id="KW-0520">NAD</keyword>
<proteinExistence type="predicted"/>
<feature type="domain" description="D-isomer specific 2-hydroxyacid dehydrogenase NAD-binding" evidence="3">
    <location>
        <begin position="114"/>
        <end position="284"/>
    </location>
</feature>
<accession>A0A193FXG8</accession>
<dbReference type="GO" id="GO:0051287">
    <property type="term" value="F:NAD binding"/>
    <property type="evidence" value="ECO:0007669"/>
    <property type="project" value="InterPro"/>
</dbReference>
<keyword evidence="1" id="KW-0560">Oxidoreductase</keyword>
<dbReference type="Gene3D" id="3.40.50.720">
    <property type="entry name" value="NAD(P)-binding Rossmann-like Domain"/>
    <property type="match status" value="2"/>
</dbReference>
<dbReference type="GO" id="GO:0016491">
    <property type="term" value="F:oxidoreductase activity"/>
    <property type="evidence" value="ECO:0007669"/>
    <property type="project" value="UniProtKB-KW"/>
</dbReference>
<evidence type="ECO:0000256" key="1">
    <source>
        <dbReference type="ARBA" id="ARBA00023002"/>
    </source>
</evidence>
<dbReference type="InterPro" id="IPR036291">
    <property type="entry name" value="NAD(P)-bd_dom_sf"/>
</dbReference>
<dbReference type="Pfam" id="PF02826">
    <property type="entry name" value="2-Hacid_dh_C"/>
    <property type="match status" value="1"/>
</dbReference>
<dbReference type="PANTHER" id="PTHR43333">
    <property type="entry name" value="2-HACID_DH_C DOMAIN-CONTAINING PROTEIN"/>
    <property type="match status" value="1"/>
</dbReference>
<dbReference type="Proteomes" id="UP000092213">
    <property type="component" value="Chromosome"/>
</dbReference>
<evidence type="ECO:0000259" key="3">
    <source>
        <dbReference type="Pfam" id="PF02826"/>
    </source>
</evidence>
<protein>
    <submittedName>
        <fullName evidence="4">Glyoxylate/hydroxypyruvate reductase A</fullName>
    </submittedName>
</protein>
<dbReference type="RefSeq" id="WP_066669898.1">
    <property type="nucleotide sequence ID" value="NZ_CP016171.1"/>
</dbReference>
<keyword evidence="4" id="KW-0670">Pyruvate</keyword>
<dbReference type="AlphaFoldDB" id="A0A193FXG8"/>
<organism evidence="4 5">
    <name type="scientific">Bordetella bronchialis</name>
    <dbReference type="NCBI Taxonomy" id="463025"/>
    <lineage>
        <taxon>Bacteria</taxon>
        <taxon>Pseudomonadati</taxon>
        <taxon>Pseudomonadota</taxon>
        <taxon>Betaproteobacteria</taxon>
        <taxon>Burkholderiales</taxon>
        <taxon>Alcaligenaceae</taxon>
        <taxon>Bordetella</taxon>
    </lineage>
</organism>
<evidence type="ECO:0000313" key="4">
    <source>
        <dbReference type="EMBL" id="ANN72315.1"/>
    </source>
</evidence>
<gene>
    <name evidence="4" type="ORF">BAU08_14040</name>
</gene>
<dbReference type="EMBL" id="CP016171">
    <property type="protein sequence ID" value="ANN72315.1"/>
    <property type="molecule type" value="Genomic_DNA"/>
</dbReference>
<dbReference type="SUPFAM" id="SSF51735">
    <property type="entry name" value="NAD(P)-binding Rossmann-fold domains"/>
    <property type="match status" value="1"/>
</dbReference>
<sequence length="319" mass="34989">MPVSSNGQSLGSLVFYSEFDDFNVWKAALQAQLPGLRILHAGEATDPAGIHYALAWKAPEGFFDNMSRLRLIINLGAGVDSLVGRTDLPAGVPITRISDPDMGRMMASYVLFATLRYARDIPWFERAQRRAQWAYRHPRSPEDIRVGVLGLGELGAYAARELRRQGLTVLGWSRSRREIDGIQCYSGMESLNTVLSQVEILVVMLPLTAETRGLLDRQRLLALPRGAALINVARGALVDQVAMTELLQSGHLGGATLDVFDREPLPADDPLWKMDNVLITPHLASVAIPASAARQVAENILRVASGEEPVNRVDPSRGY</sequence>